<organism evidence="2 3">
    <name type="scientific">Brassica cretica</name>
    <name type="common">Mustard</name>
    <dbReference type="NCBI Taxonomy" id="69181"/>
    <lineage>
        <taxon>Eukaryota</taxon>
        <taxon>Viridiplantae</taxon>
        <taxon>Streptophyta</taxon>
        <taxon>Embryophyta</taxon>
        <taxon>Tracheophyta</taxon>
        <taxon>Spermatophyta</taxon>
        <taxon>Magnoliopsida</taxon>
        <taxon>eudicotyledons</taxon>
        <taxon>Gunneridae</taxon>
        <taxon>Pentapetalae</taxon>
        <taxon>rosids</taxon>
        <taxon>malvids</taxon>
        <taxon>Brassicales</taxon>
        <taxon>Brassicaceae</taxon>
        <taxon>Brassiceae</taxon>
        <taxon>Brassica</taxon>
    </lineage>
</organism>
<reference evidence="2 3" key="1">
    <citation type="journal article" date="2020" name="BMC Genomics">
        <title>Intraspecific diversification of the crop wild relative Brassica cretica Lam. using demographic model selection.</title>
        <authorList>
            <person name="Kioukis A."/>
            <person name="Michalopoulou V.A."/>
            <person name="Briers L."/>
            <person name="Pirintsos S."/>
            <person name="Studholme D.J."/>
            <person name="Pavlidis P."/>
            <person name="Sarris P.F."/>
        </authorList>
    </citation>
    <scope>NUCLEOTIDE SEQUENCE [LARGE SCALE GENOMIC DNA]</scope>
    <source>
        <strain evidence="3">cv. PFS-1207/04</strain>
    </source>
</reference>
<name>A0ABQ7DHJ1_BRACR</name>
<accession>A0ABQ7DHJ1</accession>
<keyword evidence="3" id="KW-1185">Reference proteome</keyword>
<comment type="caution">
    <text evidence="2">The sequence shown here is derived from an EMBL/GenBank/DDBJ whole genome shotgun (WGS) entry which is preliminary data.</text>
</comment>
<dbReference type="EMBL" id="QGKV02000649">
    <property type="protein sequence ID" value="KAF3576755.1"/>
    <property type="molecule type" value="Genomic_DNA"/>
</dbReference>
<dbReference type="Proteomes" id="UP000266723">
    <property type="component" value="Unassembled WGS sequence"/>
</dbReference>
<protein>
    <submittedName>
        <fullName evidence="2">Uncharacterized protein</fullName>
    </submittedName>
</protein>
<evidence type="ECO:0000313" key="2">
    <source>
        <dbReference type="EMBL" id="KAF3576755.1"/>
    </source>
</evidence>
<feature type="region of interest" description="Disordered" evidence="1">
    <location>
        <begin position="1"/>
        <end position="21"/>
    </location>
</feature>
<evidence type="ECO:0000256" key="1">
    <source>
        <dbReference type="SAM" id="MobiDB-lite"/>
    </source>
</evidence>
<evidence type="ECO:0000313" key="3">
    <source>
        <dbReference type="Proteomes" id="UP000266723"/>
    </source>
</evidence>
<sequence length="84" mass="9470">METDEYRSTSTAPHRSTEEVASCATVRILTHEEFTAKHPHLPKPYALRGRISIDIMSQLTIDIQTLSTIDTTHPESIDDHLLPT</sequence>
<gene>
    <name evidence="2" type="ORF">DY000_02031424</name>
</gene>
<proteinExistence type="predicted"/>